<dbReference type="GO" id="GO:0003677">
    <property type="term" value="F:DNA binding"/>
    <property type="evidence" value="ECO:0007669"/>
    <property type="project" value="InterPro"/>
</dbReference>
<dbReference type="PRINTS" id="PR00506">
    <property type="entry name" value="D21N6MTFRASE"/>
</dbReference>
<protein>
    <recommendedName>
        <fullName evidence="2">site-specific DNA-methyltransferase (adenine-specific)</fullName>
        <ecNumber evidence="2">2.1.1.72</ecNumber>
    </recommendedName>
</protein>
<keyword evidence="9" id="KW-0614">Plasmid</keyword>
<evidence type="ECO:0000259" key="8">
    <source>
        <dbReference type="Pfam" id="PF01555"/>
    </source>
</evidence>
<evidence type="ECO:0000313" key="9">
    <source>
        <dbReference type="EMBL" id="ALH83128.1"/>
    </source>
</evidence>
<dbReference type="REBASE" id="128131">
    <property type="entry name" value="M.SmaEY1ORF23585P"/>
</dbReference>
<gene>
    <name evidence="9" type="ORF">AN936_23585</name>
</gene>
<feature type="region of interest" description="Disordered" evidence="7">
    <location>
        <begin position="561"/>
        <end position="587"/>
    </location>
</feature>
<evidence type="ECO:0000313" key="10">
    <source>
        <dbReference type="Proteomes" id="UP000058074"/>
    </source>
</evidence>
<feature type="domain" description="DNA methylase N-4/N-6" evidence="8">
    <location>
        <begin position="68"/>
        <end position="393"/>
    </location>
</feature>
<dbReference type="InterPro" id="IPR002295">
    <property type="entry name" value="N4/N6-MTase_EcoPI_Mod-like"/>
</dbReference>
<dbReference type="EC" id="2.1.1.72" evidence="2"/>
<dbReference type="KEGG" id="smag:AN936_23585"/>
<evidence type="ECO:0000256" key="6">
    <source>
        <dbReference type="ARBA" id="ARBA00047942"/>
    </source>
</evidence>
<evidence type="ECO:0000256" key="2">
    <source>
        <dbReference type="ARBA" id="ARBA00011900"/>
    </source>
</evidence>
<dbReference type="PIRSF" id="PIRSF015855">
    <property type="entry name" value="TypeIII_Mtase_mKpnI"/>
    <property type="match status" value="1"/>
</dbReference>
<dbReference type="AlphaFoldDB" id="A0A0N9V2W1"/>
<keyword evidence="3 9" id="KW-0489">Methyltransferase</keyword>
<evidence type="ECO:0000256" key="1">
    <source>
        <dbReference type="ARBA" id="ARBA00006594"/>
    </source>
</evidence>
<keyword evidence="4 9" id="KW-0808">Transferase</keyword>
<name>A0A0N9V2W1_SPHMC</name>
<dbReference type="Proteomes" id="UP000058074">
    <property type="component" value="Plasmid 1"/>
</dbReference>
<dbReference type="SUPFAM" id="SSF53335">
    <property type="entry name" value="S-adenosyl-L-methionine-dependent methyltransferases"/>
    <property type="match status" value="1"/>
</dbReference>
<evidence type="ECO:0000256" key="3">
    <source>
        <dbReference type="ARBA" id="ARBA00022603"/>
    </source>
</evidence>
<comment type="similarity">
    <text evidence="1">Belongs to the N(4)/N(6)-methyltransferase family.</text>
</comment>
<geneLocation type="plasmid" evidence="9 10">
    <name>1</name>
</geneLocation>
<reference evidence="9 10" key="1">
    <citation type="journal article" date="2015" name="Genome Announc.">
        <title>Complete Genome Sequence of Polypropylene Glycol- and Polyethylene Glycol-Degrading Sphingopyxis macrogoltabida Strain EY-1.</title>
        <authorList>
            <person name="Ohtsubo Y."/>
            <person name="Nagata Y."/>
            <person name="Numata M."/>
            <person name="Tsuchikane K."/>
            <person name="Hosoyama A."/>
            <person name="Yamazoe A."/>
            <person name="Tsuda M."/>
            <person name="Fujita N."/>
            <person name="Kawai F."/>
        </authorList>
    </citation>
    <scope>NUCLEOTIDE SEQUENCE [LARGE SCALE GENOMIC DNA]</scope>
    <source>
        <strain evidence="9 10">EY-1</strain>
        <plasmid evidence="9">1</plasmid>
    </source>
</reference>
<comment type="catalytic activity">
    <reaction evidence="6">
        <text>a 2'-deoxyadenosine in DNA + S-adenosyl-L-methionine = an N(6)-methyl-2'-deoxyadenosine in DNA + S-adenosyl-L-homocysteine + H(+)</text>
        <dbReference type="Rhea" id="RHEA:15197"/>
        <dbReference type="Rhea" id="RHEA-COMP:12418"/>
        <dbReference type="Rhea" id="RHEA-COMP:12419"/>
        <dbReference type="ChEBI" id="CHEBI:15378"/>
        <dbReference type="ChEBI" id="CHEBI:57856"/>
        <dbReference type="ChEBI" id="CHEBI:59789"/>
        <dbReference type="ChEBI" id="CHEBI:90615"/>
        <dbReference type="ChEBI" id="CHEBI:90616"/>
        <dbReference type="EC" id="2.1.1.72"/>
    </reaction>
</comment>
<dbReference type="InterPro" id="IPR029063">
    <property type="entry name" value="SAM-dependent_MTases_sf"/>
</dbReference>
<proteinExistence type="inferred from homology"/>
<accession>A0A0N9V2W1</accession>
<evidence type="ECO:0000256" key="7">
    <source>
        <dbReference type="SAM" id="MobiDB-lite"/>
    </source>
</evidence>
<sequence length="587" mass="65419">MTQKTKLELTWPGKDERPKLEPRILIEDPVKSYHASVRRDGDLFDNMLIKGDNLLALKALEQKHAGEVKCVYIDPPFNTKQAFDHYDDGVEHSIWLSLMSQRLEFLHALLSPDGSIYIHIDDNELTYLTVIADEIFGRSNRISIVTFKQGSATGHKSINPGVVSTSNFILVYAKDKARWKPNKVFTARGARDKRYGQFIVNRSDPHQAWRFSTLSQAFAISEGIPEKQLKKALGDDYEMRIEAFVHANATAVIQLARPDYNAVSAAARSMIDQSRASPNEIILLERESHSNMYFVGGQRILFYADKLKFVDGEYVAGEPLTSIWDDILSNNLHNEGGVDFPKGKKPEALIKRCFDLSTNPGDLVLDSFAGSGTTGAVAHKMGRRWIMVEIGEHADSHVVPRLQKVIDGTDPGGISKAVDWKGGGGFRYFTLAPSLLERDKYGNWVIAQDYNPAMLAEAMCKHMGFTYVPSQDPAEYWRHGHSTETDFIYVTTQALTHEACAKIAHDVGPDRSLLICCKAYDATADAFENLTLVKIPTSILQKCEWGRDDYSLNIQNLPQAEDEEASEAAAQAAGAGLPLFAEEADDE</sequence>
<dbReference type="GO" id="GO:0009007">
    <property type="term" value="F:site-specific DNA-methyltransferase (adenine-specific) activity"/>
    <property type="evidence" value="ECO:0007669"/>
    <property type="project" value="UniProtKB-EC"/>
</dbReference>
<dbReference type="PATRIC" id="fig|33050.5.peg.4770"/>
<organism evidence="9 10">
    <name type="scientific">Sphingopyxis macrogoltabida</name>
    <name type="common">Sphingomonas macrogoltabidus</name>
    <dbReference type="NCBI Taxonomy" id="33050"/>
    <lineage>
        <taxon>Bacteria</taxon>
        <taxon>Pseudomonadati</taxon>
        <taxon>Pseudomonadota</taxon>
        <taxon>Alphaproteobacteria</taxon>
        <taxon>Sphingomonadales</taxon>
        <taxon>Sphingomonadaceae</taxon>
        <taxon>Sphingopyxis</taxon>
    </lineage>
</organism>
<dbReference type="GO" id="GO:0008170">
    <property type="term" value="F:N-methyltransferase activity"/>
    <property type="evidence" value="ECO:0007669"/>
    <property type="project" value="InterPro"/>
</dbReference>
<dbReference type="Gene3D" id="3.40.50.150">
    <property type="entry name" value="Vaccinia Virus protein VP39"/>
    <property type="match status" value="1"/>
</dbReference>
<evidence type="ECO:0000256" key="5">
    <source>
        <dbReference type="ARBA" id="ARBA00022691"/>
    </source>
</evidence>
<dbReference type="InterPro" id="IPR002941">
    <property type="entry name" value="DNA_methylase_N4/N6"/>
</dbReference>
<dbReference type="GO" id="GO:0032259">
    <property type="term" value="P:methylation"/>
    <property type="evidence" value="ECO:0007669"/>
    <property type="project" value="UniProtKB-KW"/>
</dbReference>
<keyword evidence="5" id="KW-0949">S-adenosyl-L-methionine</keyword>
<dbReference type="Pfam" id="PF01555">
    <property type="entry name" value="N6_N4_Mtase"/>
    <property type="match status" value="1"/>
</dbReference>
<dbReference type="EMBL" id="CP012701">
    <property type="protein sequence ID" value="ALH83128.1"/>
    <property type="molecule type" value="Genomic_DNA"/>
</dbReference>
<dbReference type="RefSeq" id="WP_054590572.1">
    <property type="nucleotide sequence ID" value="NZ_CP012701.1"/>
</dbReference>
<evidence type="ECO:0000256" key="4">
    <source>
        <dbReference type="ARBA" id="ARBA00022679"/>
    </source>
</evidence>